<feature type="transmembrane region" description="Helical" evidence="14">
    <location>
        <begin position="30"/>
        <end position="46"/>
    </location>
</feature>
<evidence type="ECO:0000256" key="9">
    <source>
        <dbReference type="ARBA" id="ARBA00022989"/>
    </source>
</evidence>
<reference evidence="16" key="2">
    <citation type="submission" date="2019-07" db="EMBL/GenBank/DDBJ databases">
        <authorList>
            <person name="Whitman W."/>
            <person name="Huntemann M."/>
            <person name="Clum A."/>
            <person name="Pillay M."/>
            <person name="Palaniappan K."/>
            <person name="Varghese N."/>
            <person name="Mikhailova N."/>
            <person name="Stamatis D."/>
            <person name="Reddy T."/>
            <person name="Daum C."/>
            <person name="Shapiro N."/>
            <person name="Ivanova N."/>
            <person name="Kyrpides N."/>
            <person name="Woyke T."/>
        </authorList>
    </citation>
    <scope>NUCLEOTIDE SEQUENCE</scope>
    <source>
        <strain evidence="16">CGMCC 1.10685</strain>
    </source>
</reference>
<evidence type="ECO:0000256" key="11">
    <source>
        <dbReference type="ARBA" id="ARBA00023315"/>
    </source>
</evidence>
<dbReference type="Proteomes" id="UP000437862">
    <property type="component" value="Chromosome"/>
</dbReference>
<keyword evidence="18" id="KW-1185">Reference proteome</keyword>
<evidence type="ECO:0000313" key="16">
    <source>
        <dbReference type="EMBL" id="TWI51776.1"/>
    </source>
</evidence>
<dbReference type="PIRSF" id="PIRSF016636">
    <property type="entry name" value="AlgI_DltB"/>
    <property type="match status" value="1"/>
</dbReference>
<proteinExistence type="inferred from homology"/>
<dbReference type="AlphaFoldDB" id="A0A562Q6X5"/>
<evidence type="ECO:0000256" key="12">
    <source>
        <dbReference type="ARBA" id="ARBA00031030"/>
    </source>
</evidence>
<dbReference type="InterPro" id="IPR051085">
    <property type="entry name" value="MB_O-acyltransferase"/>
</dbReference>
<dbReference type="PIRSF" id="PIRSF500217">
    <property type="entry name" value="AlgI"/>
    <property type="match status" value="1"/>
</dbReference>
<evidence type="ECO:0000313" key="18">
    <source>
        <dbReference type="Proteomes" id="UP000437862"/>
    </source>
</evidence>
<feature type="transmembrane region" description="Helical" evidence="14">
    <location>
        <begin position="83"/>
        <end position="101"/>
    </location>
</feature>
<comment type="pathway">
    <text evidence="2">Glycan biosynthesis; alginate biosynthesis.</text>
</comment>
<dbReference type="EMBL" id="VLKW01000001">
    <property type="protein sequence ID" value="TWI51776.1"/>
    <property type="molecule type" value="Genomic_DNA"/>
</dbReference>
<dbReference type="InterPro" id="IPR028362">
    <property type="entry name" value="AlgI"/>
</dbReference>
<keyword evidence="9 14" id="KW-1133">Transmembrane helix</keyword>
<dbReference type="Pfam" id="PF03062">
    <property type="entry name" value="MBOAT"/>
    <property type="match status" value="1"/>
</dbReference>
<feature type="transmembrane region" description="Helical" evidence="14">
    <location>
        <begin position="422"/>
        <end position="439"/>
    </location>
</feature>
<dbReference type="GO" id="GO:0005886">
    <property type="term" value="C:plasma membrane"/>
    <property type="evidence" value="ECO:0007669"/>
    <property type="project" value="UniProtKB-SubCell"/>
</dbReference>
<feature type="transmembrane region" description="Helical" evidence="14">
    <location>
        <begin position="459"/>
        <end position="477"/>
    </location>
</feature>
<keyword evidence="10 13" id="KW-0472">Membrane</keyword>
<feature type="transmembrane region" description="Helical" evidence="14">
    <location>
        <begin position="6"/>
        <end position="23"/>
    </location>
</feature>
<reference evidence="16 17" key="1">
    <citation type="journal article" date="2015" name="Stand. Genomic Sci.">
        <title>Genomic Encyclopedia of Bacterial and Archaeal Type Strains, Phase III: the genomes of soil and plant-associated and newly described type strains.</title>
        <authorList>
            <person name="Whitman W.B."/>
            <person name="Woyke T."/>
            <person name="Klenk H.P."/>
            <person name="Zhou Y."/>
            <person name="Lilburn T.G."/>
            <person name="Beck B.J."/>
            <person name="De Vos P."/>
            <person name="Vandamme P."/>
            <person name="Eisen J.A."/>
            <person name="Garrity G."/>
            <person name="Hugenholtz P."/>
            <person name="Kyrpides N.C."/>
        </authorList>
    </citation>
    <scope>NUCLEOTIDE SEQUENCE [LARGE SCALE GENOMIC DNA]</scope>
    <source>
        <strain evidence="16 17">CGMCC 1.10685</strain>
    </source>
</reference>
<feature type="transmembrane region" description="Helical" evidence="14">
    <location>
        <begin position="359"/>
        <end position="381"/>
    </location>
</feature>
<dbReference type="GO" id="GO:0042121">
    <property type="term" value="P:alginic acid biosynthetic process"/>
    <property type="evidence" value="ECO:0007669"/>
    <property type="project" value="UniProtKB-KW"/>
</dbReference>
<evidence type="ECO:0000313" key="15">
    <source>
        <dbReference type="EMBL" id="QGZ41773.1"/>
    </source>
</evidence>
<keyword evidence="7 14" id="KW-0812">Transmembrane</keyword>
<sequence length="490" mass="55224">MLFNTFAFFLVFLPLALTGYFLISRYSIRASVVFLLVASVVFYSYWDIRYLPLLAVSVVVNFFVGRAVTHAKEQDREPHARRLLVGGLVFNLVALFFYKYANFAVENFALLTGWHIPSPGIELPIGISFFTFTQIAYLVDCHQGKVKETRPESYGLFVTYFPHLIAGPILHHKEMIPQFDARESHVLGRGRITLGLVFFSIGLFKKVILADGVARFVGPVFDVHYAQLTQLEAWAGALAYTFQLYFDFSAYSDMAYGLSYMFGIVLPMNFNSPYKSTSIIEFWRRWHITLSTFLRDYLYIALGGNRKGQLHRYLNLLITMLLGGLWHGANWTFIVWGGLHGLYLMINHGIRHVLGERGGVVRLALGLLATWLAVIVAWVLFRASSLDVALAILQAMWQGTAGESIGHALLGASRIMPMDECLVWLAACALIVLLLPNAYQMLGWGIQPDKERRLRSARGGVLCGALLLLCLLLLAISETRGVSEFLYFNF</sequence>
<evidence type="ECO:0000313" key="17">
    <source>
        <dbReference type="Proteomes" id="UP000315112"/>
    </source>
</evidence>
<evidence type="ECO:0000256" key="2">
    <source>
        <dbReference type="ARBA" id="ARBA00005182"/>
    </source>
</evidence>
<evidence type="ECO:0000256" key="6">
    <source>
        <dbReference type="ARBA" id="ARBA00022679"/>
    </source>
</evidence>
<evidence type="ECO:0000256" key="7">
    <source>
        <dbReference type="ARBA" id="ARBA00022692"/>
    </source>
</evidence>
<reference evidence="15 18" key="3">
    <citation type="submission" date="2019-12" db="EMBL/GenBank/DDBJ databases">
        <title>Draft Genome Sequences of Six Type Strains of the Genus Massilia.</title>
        <authorList>
            <person name="Miess H."/>
            <person name="Frediansyah A."/>
            <person name="Goeker M."/>
            <person name="Gross H."/>
        </authorList>
    </citation>
    <scope>NUCLEOTIDE SEQUENCE [LARGE SCALE GENOMIC DNA]</scope>
    <source>
        <strain evidence="15 18">DSM 26639</strain>
    </source>
</reference>
<feature type="transmembrane region" description="Helical" evidence="14">
    <location>
        <begin position="52"/>
        <end position="71"/>
    </location>
</feature>
<evidence type="ECO:0000256" key="3">
    <source>
        <dbReference type="ARBA" id="ARBA00010323"/>
    </source>
</evidence>
<dbReference type="InterPro" id="IPR024194">
    <property type="entry name" value="Ac/AlaTfrase_AlgI/DltB"/>
</dbReference>
<dbReference type="InterPro" id="IPR004299">
    <property type="entry name" value="MBOAT_fam"/>
</dbReference>
<feature type="transmembrane region" description="Helical" evidence="14">
    <location>
        <begin position="121"/>
        <end position="139"/>
    </location>
</feature>
<feature type="transmembrane region" description="Helical" evidence="14">
    <location>
        <begin position="316"/>
        <end position="339"/>
    </location>
</feature>
<evidence type="ECO:0000256" key="14">
    <source>
        <dbReference type="SAM" id="Phobius"/>
    </source>
</evidence>
<dbReference type="PANTHER" id="PTHR13285:SF23">
    <property type="entry name" value="TEICHOIC ACID D-ALANYLTRANSFERASE"/>
    <property type="match status" value="1"/>
</dbReference>
<name>A0A562Q6X5_9BURK</name>
<keyword evidence="11 13" id="KW-0012">Acyltransferase</keyword>
<protein>
    <recommendedName>
        <fullName evidence="4">Probable alginate O-acetylase AlgI</fullName>
    </recommendedName>
    <alternativeName>
        <fullName evidence="12">Alginate biosynthesis protein AlgI</fullName>
    </alternativeName>
</protein>
<evidence type="ECO:0000256" key="4">
    <source>
        <dbReference type="ARBA" id="ARBA00016084"/>
    </source>
</evidence>
<evidence type="ECO:0000256" key="1">
    <source>
        <dbReference type="ARBA" id="ARBA00004651"/>
    </source>
</evidence>
<dbReference type="EMBL" id="CP046904">
    <property type="protein sequence ID" value="QGZ41773.1"/>
    <property type="molecule type" value="Genomic_DNA"/>
</dbReference>
<dbReference type="GO" id="GO:0016746">
    <property type="term" value="F:acyltransferase activity"/>
    <property type="evidence" value="ECO:0007669"/>
    <property type="project" value="UniProtKB-KW"/>
</dbReference>
<keyword evidence="6 13" id="KW-0808">Transferase</keyword>
<dbReference type="RefSeq" id="WP_145873158.1">
    <property type="nucleotide sequence ID" value="NZ_VLKW01000001.1"/>
</dbReference>
<evidence type="ECO:0000256" key="13">
    <source>
        <dbReference type="PIRNR" id="PIRNR016636"/>
    </source>
</evidence>
<accession>A0A562Q6X5</accession>
<comment type="similarity">
    <text evidence="3 13">Belongs to the membrane-bound acyltransferase family.</text>
</comment>
<dbReference type="PANTHER" id="PTHR13285">
    <property type="entry name" value="ACYLTRANSFERASE"/>
    <property type="match status" value="1"/>
</dbReference>
<organism evidence="16 17">
    <name type="scientific">Pseudoduganella flava</name>
    <dbReference type="NCBI Taxonomy" id="871742"/>
    <lineage>
        <taxon>Bacteria</taxon>
        <taxon>Pseudomonadati</taxon>
        <taxon>Pseudomonadota</taxon>
        <taxon>Betaproteobacteria</taxon>
        <taxon>Burkholderiales</taxon>
        <taxon>Oxalobacteraceae</taxon>
        <taxon>Telluria group</taxon>
        <taxon>Pseudoduganella</taxon>
    </lineage>
</organism>
<evidence type="ECO:0000256" key="8">
    <source>
        <dbReference type="ARBA" id="ARBA00022841"/>
    </source>
</evidence>
<evidence type="ECO:0000256" key="5">
    <source>
        <dbReference type="ARBA" id="ARBA00022475"/>
    </source>
</evidence>
<keyword evidence="8" id="KW-0016">Alginate biosynthesis</keyword>
<gene>
    <name evidence="15" type="ORF">GO485_23750</name>
    <name evidence="16" type="ORF">IP92_00764</name>
</gene>
<comment type="subcellular location">
    <subcellularLocation>
        <location evidence="1">Cell membrane</location>
        <topology evidence="1">Multi-pass membrane protein</topology>
    </subcellularLocation>
</comment>
<keyword evidence="5 13" id="KW-1003">Cell membrane</keyword>
<evidence type="ECO:0000256" key="10">
    <source>
        <dbReference type="ARBA" id="ARBA00023136"/>
    </source>
</evidence>
<dbReference type="Proteomes" id="UP000315112">
    <property type="component" value="Unassembled WGS sequence"/>
</dbReference>
<dbReference type="OrthoDB" id="139172at2"/>